<feature type="domain" description="C2H2-type" evidence="8">
    <location>
        <begin position="250"/>
        <end position="277"/>
    </location>
</feature>
<keyword evidence="10" id="KW-1185">Reference proteome</keyword>
<name>A0AAV1J5B0_9NEOP</name>
<keyword evidence="6" id="KW-0539">Nucleus</keyword>
<evidence type="ECO:0000256" key="5">
    <source>
        <dbReference type="ARBA" id="ARBA00022833"/>
    </source>
</evidence>
<dbReference type="GO" id="GO:0008270">
    <property type="term" value="F:zinc ion binding"/>
    <property type="evidence" value="ECO:0007669"/>
    <property type="project" value="UniProtKB-KW"/>
</dbReference>
<organism evidence="9 10">
    <name type="scientific">Leptosia nina</name>
    <dbReference type="NCBI Taxonomy" id="320188"/>
    <lineage>
        <taxon>Eukaryota</taxon>
        <taxon>Metazoa</taxon>
        <taxon>Ecdysozoa</taxon>
        <taxon>Arthropoda</taxon>
        <taxon>Hexapoda</taxon>
        <taxon>Insecta</taxon>
        <taxon>Pterygota</taxon>
        <taxon>Neoptera</taxon>
        <taxon>Endopterygota</taxon>
        <taxon>Lepidoptera</taxon>
        <taxon>Glossata</taxon>
        <taxon>Ditrysia</taxon>
        <taxon>Papilionoidea</taxon>
        <taxon>Pieridae</taxon>
        <taxon>Pierinae</taxon>
        <taxon>Leptosia</taxon>
    </lineage>
</organism>
<dbReference type="GO" id="GO:0045893">
    <property type="term" value="P:positive regulation of DNA-templated transcription"/>
    <property type="evidence" value="ECO:0007669"/>
    <property type="project" value="UniProtKB-ARBA"/>
</dbReference>
<dbReference type="Gene3D" id="3.30.160.60">
    <property type="entry name" value="Classic Zinc Finger"/>
    <property type="match status" value="6"/>
</dbReference>
<dbReference type="GO" id="GO:0005634">
    <property type="term" value="C:nucleus"/>
    <property type="evidence" value="ECO:0007669"/>
    <property type="project" value="UniProtKB-SubCell"/>
</dbReference>
<evidence type="ECO:0000256" key="7">
    <source>
        <dbReference type="PROSITE-ProRule" id="PRU00042"/>
    </source>
</evidence>
<dbReference type="FunFam" id="3.30.160.60:FF:001732">
    <property type="entry name" value="Zgc:162936"/>
    <property type="match status" value="1"/>
</dbReference>
<dbReference type="PANTHER" id="PTHR23226">
    <property type="entry name" value="ZINC FINGER AND SCAN DOMAIN-CONTAINING"/>
    <property type="match status" value="1"/>
</dbReference>
<dbReference type="PROSITE" id="PS00028">
    <property type="entry name" value="ZINC_FINGER_C2H2_1"/>
    <property type="match status" value="6"/>
</dbReference>
<keyword evidence="4 7" id="KW-0863">Zinc-finger</keyword>
<keyword evidence="3" id="KW-0677">Repeat</keyword>
<dbReference type="GO" id="GO:0005694">
    <property type="term" value="C:chromosome"/>
    <property type="evidence" value="ECO:0007669"/>
    <property type="project" value="UniProtKB-ARBA"/>
</dbReference>
<evidence type="ECO:0000256" key="4">
    <source>
        <dbReference type="ARBA" id="ARBA00022771"/>
    </source>
</evidence>
<accession>A0AAV1J5B0</accession>
<dbReference type="SUPFAM" id="SSF57667">
    <property type="entry name" value="beta-beta-alpha zinc fingers"/>
    <property type="match status" value="4"/>
</dbReference>
<feature type="domain" description="C2H2-type" evidence="8">
    <location>
        <begin position="159"/>
        <end position="186"/>
    </location>
</feature>
<evidence type="ECO:0000256" key="2">
    <source>
        <dbReference type="ARBA" id="ARBA00022723"/>
    </source>
</evidence>
<dbReference type="PROSITE" id="PS50157">
    <property type="entry name" value="ZINC_FINGER_C2H2_2"/>
    <property type="match status" value="7"/>
</dbReference>
<comment type="caution">
    <text evidence="9">The sequence shown here is derived from an EMBL/GenBank/DDBJ whole genome shotgun (WGS) entry which is preliminary data.</text>
</comment>
<sequence>MDCLLHEKSGCKACADSNQSQDIRIEHIEVFIENGNMYGEPDEVNGDVCEELCKKKKPETSHIKVETDTNGTKSYHCTICHKRFHARNHVAYHAYCNGQRKPYQCGECKQTFVSQSHFKYHTRVHRNERAFTCDLCPMSFVQMSKLKRHKLKHTKEKKFSCGQCSKAFNNLSALRKHTLTHTEEKPYSCDTCGRRFRDSSNYRKHVAKHKEPSWSCNLCDHISDSRRAMDQHSRTHGGTATSVIMTRRKHKCPRCPQAFHSRKDMRRHIAVHTDSKPFRCKLCDRRFRRKDNLERHIRNTHPDFLPATAVECDENALKQIANSNADIPTEINRETYEKNEKTKLEILNPLPPLPEEVIQKHITTENVSSNNVRTRNVKTEKVTSRNETDKVFINRISDNVIYHNEREDNTFDKERPDTETYNSEESDNITYDDAISEVVTCKTEVTDYVILNTGAKDFTTLSNLKADKITRIDKMSIIEANNARQSVIVEKRNVKVEKPPSPENEYVHKIRKAIIPLPPIDQEKFQSVKRGILPGSATETPIKNVEIYKKILYGKVDKDPSEVIQSPKMHWRRKMEQDIKW</sequence>
<gene>
    <name evidence="9" type="ORF">LNINA_LOCUS3602</name>
</gene>
<dbReference type="GO" id="GO:0043565">
    <property type="term" value="F:sequence-specific DNA binding"/>
    <property type="evidence" value="ECO:0007669"/>
    <property type="project" value="UniProtKB-ARBA"/>
</dbReference>
<dbReference type="InterPro" id="IPR013087">
    <property type="entry name" value="Znf_C2H2_type"/>
</dbReference>
<dbReference type="FunFam" id="3.30.160.60:FF:000446">
    <property type="entry name" value="Zinc finger protein"/>
    <property type="match status" value="2"/>
</dbReference>
<feature type="domain" description="C2H2-type" evidence="8">
    <location>
        <begin position="187"/>
        <end position="209"/>
    </location>
</feature>
<keyword evidence="5" id="KW-0862">Zinc</keyword>
<feature type="domain" description="C2H2-type" evidence="8">
    <location>
        <begin position="103"/>
        <end position="130"/>
    </location>
</feature>
<keyword evidence="2" id="KW-0479">Metal-binding</keyword>
<evidence type="ECO:0000256" key="1">
    <source>
        <dbReference type="ARBA" id="ARBA00004123"/>
    </source>
</evidence>
<dbReference type="FunFam" id="3.30.160.60:FF:000176">
    <property type="entry name" value="zinc finger protein 70"/>
    <property type="match status" value="1"/>
</dbReference>
<feature type="domain" description="C2H2-type" evidence="8">
    <location>
        <begin position="131"/>
        <end position="158"/>
    </location>
</feature>
<comment type="subcellular location">
    <subcellularLocation>
        <location evidence="1">Nucleus</location>
    </subcellularLocation>
</comment>
<dbReference type="EMBL" id="CAVLEF010000005">
    <property type="protein sequence ID" value="CAK1543807.1"/>
    <property type="molecule type" value="Genomic_DNA"/>
</dbReference>
<dbReference type="SMART" id="SM00355">
    <property type="entry name" value="ZnF_C2H2"/>
    <property type="match status" value="8"/>
</dbReference>
<protein>
    <recommendedName>
        <fullName evidence="8">C2H2-type domain-containing protein</fullName>
    </recommendedName>
</protein>
<dbReference type="FunFam" id="3.30.160.60:FF:000744">
    <property type="entry name" value="zinc finger E-box-binding homeobox 1"/>
    <property type="match status" value="1"/>
</dbReference>
<evidence type="ECO:0000256" key="6">
    <source>
        <dbReference type="ARBA" id="ARBA00023242"/>
    </source>
</evidence>
<dbReference type="AlphaFoldDB" id="A0AAV1J5B0"/>
<feature type="domain" description="C2H2-type" evidence="8">
    <location>
        <begin position="75"/>
        <end position="102"/>
    </location>
</feature>
<proteinExistence type="predicted"/>
<evidence type="ECO:0000259" key="8">
    <source>
        <dbReference type="PROSITE" id="PS50157"/>
    </source>
</evidence>
<evidence type="ECO:0000256" key="3">
    <source>
        <dbReference type="ARBA" id="ARBA00022737"/>
    </source>
</evidence>
<dbReference type="Pfam" id="PF00096">
    <property type="entry name" value="zf-C2H2"/>
    <property type="match status" value="5"/>
</dbReference>
<evidence type="ECO:0000313" key="9">
    <source>
        <dbReference type="EMBL" id="CAK1543807.1"/>
    </source>
</evidence>
<dbReference type="InterPro" id="IPR036236">
    <property type="entry name" value="Znf_C2H2_sf"/>
</dbReference>
<dbReference type="Proteomes" id="UP001497472">
    <property type="component" value="Unassembled WGS sequence"/>
</dbReference>
<dbReference type="PANTHER" id="PTHR23226:SF416">
    <property type="entry name" value="FI01424P"/>
    <property type="match status" value="1"/>
</dbReference>
<evidence type="ECO:0000313" key="10">
    <source>
        <dbReference type="Proteomes" id="UP001497472"/>
    </source>
</evidence>
<feature type="domain" description="C2H2-type" evidence="8">
    <location>
        <begin position="278"/>
        <end position="306"/>
    </location>
</feature>
<reference evidence="9 10" key="1">
    <citation type="submission" date="2023-11" db="EMBL/GenBank/DDBJ databases">
        <authorList>
            <person name="Okamura Y."/>
        </authorList>
    </citation>
    <scope>NUCLEOTIDE SEQUENCE [LARGE SCALE GENOMIC DNA]</scope>
</reference>